<reference evidence="1 2" key="1">
    <citation type="journal article" date="2019" name="Nat. Microbiol.">
        <title>Expanding anaerobic alkane metabolism in the domain of Archaea.</title>
        <authorList>
            <person name="Wang Y."/>
            <person name="Wegener G."/>
            <person name="Hou J."/>
            <person name="Wang F."/>
            <person name="Xiao X."/>
        </authorList>
    </citation>
    <scope>NUCLEOTIDE SEQUENCE [LARGE SCALE GENOMIC DNA]</scope>
    <source>
        <strain evidence="1">WYZ-LMO11</strain>
    </source>
</reference>
<dbReference type="Proteomes" id="UP000317265">
    <property type="component" value="Unassembled WGS sequence"/>
</dbReference>
<organism evidence="1 2">
    <name type="scientific">Thermoproteota archaeon</name>
    <dbReference type="NCBI Taxonomy" id="2056631"/>
    <lineage>
        <taxon>Archaea</taxon>
        <taxon>Thermoproteota</taxon>
    </lineage>
</organism>
<protein>
    <submittedName>
        <fullName evidence="1">Uncharacterized protein</fullName>
    </submittedName>
</protein>
<evidence type="ECO:0000313" key="1">
    <source>
        <dbReference type="EMBL" id="TDA38589.1"/>
    </source>
</evidence>
<proteinExistence type="predicted"/>
<dbReference type="AlphaFoldDB" id="A0A523BCA4"/>
<evidence type="ECO:0000313" key="2">
    <source>
        <dbReference type="Proteomes" id="UP000317265"/>
    </source>
</evidence>
<comment type="caution">
    <text evidence="1">The sequence shown here is derived from an EMBL/GenBank/DDBJ whole genome shotgun (WGS) entry which is preliminary data.</text>
</comment>
<gene>
    <name evidence="1" type="ORF">DSO09_03980</name>
</gene>
<dbReference type="EMBL" id="QNVI01000046">
    <property type="protein sequence ID" value="TDA38589.1"/>
    <property type="molecule type" value="Genomic_DNA"/>
</dbReference>
<accession>A0A523BCA4</accession>
<sequence length="229" mass="26690">EFKGNDILTTFKLNDSNYANDFWFFKDHVRCILLHTKLGNTFGSAYKPVGKITKTAEREIVSYYRTTLTETFTQTATTTYYGSYTLIIQSQISYYDCIDPVNNVWRWYGPYNDVGGYYVYSSTYGWTKNMMNDIIRPNSDPYGRNYVDGSYVYPAGILLTISHSLPWSCSGNGWVYYRRIDNSLMNFEGGLGVNIVRMELWELDQFGNEDKENIGNNFKFNNFCNVWKL</sequence>
<feature type="non-terminal residue" evidence="1">
    <location>
        <position position="1"/>
    </location>
</feature>
<name>A0A523BCA4_9CREN</name>